<evidence type="ECO:0000256" key="1">
    <source>
        <dbReference type="SAM" id="MobiDB-lite"/>
    </source>
</evidence>
<feature type="compositionally biased region" description="Low complexity" evidence="1">
    <location>
        <begin position="254"/>
        <end position="264"/>
    </location>
</feature>
<dbReference type="OrthoDB" id="19182at2759"/>
<dbReference type="GO" id="GO:0005634">
    <property type="term" value="C:nucleus"/>
    <property type="evidence" value="ECO:0007669"/>
    <property type="project" value="TreeGrafter"/>
</dbReference>
<feature type="region of interest" description="Disordered" evidence="1">
    <location>
        <begin position="600"/>
        <end position="621"/>
    </location>
</feature>
<evidence type="ECO:0000313" key="3">
    <source>
        <dbReference type="EMBL" id="GAX76462.1"/>
    </source>
</evidence>
<feature type="compositionally biased region" description="Polar residues" evidence="1">
    <location>
        <begin position="235"/>
        <end position="244"/>
    </location>
</feature>
<keyword evidence="4" id="KW-1185">Reference proteome</keyword>
<dbReference type="STRING" id="1157962.A0A250X0P0"/>
<dbReference type="GO" id="GO:0006289">
    <property type="term" value="P:nucleotide-excision repair"/>
    <property type="evidence" value="ECO:0007669"/>
    <property type="project" value="TreeGrafter"/>
</dbReference>
<dbReference type="GO" id="GO:0003678">
    <property type="term" value="F:DNA helicase activity"/>
    <property type="evidence" value="ECO:0007669"/>
    <property type="project" value="TreeGrafter"/>
</dbReference>
<organism evidence="3 4">
    <name type="scientific">Chlamydomonas eustigma</name>
    <dbReference type="NCBI Taxonomy" id="1157962"/>
    <lineage>
        <taxon>Eukaryota</taxon>
        <taxon>Viridiplantae</taxon>
        <taxon>Chlorophyta</taxon>
        <taxon>core chlorophytes</taxon>
        <taxon>Chlorophyceae</taxon>
        <taxon>CS clade</taxon>
        <taxon>Chlamydomonadales</taxon>
        <taxon>Chlamydomonadaceae</taxon>
        <taxon>Chlamydomonas</taxon>
    </lineage>
</organism>
<dbReference type="Gene3D" id="3.40.50.300">
    <property type="entry name" value="P-loop containing nucleotide triphosphate hydrolases"/>
    <property type="match status" value="1"/>
</dbReference>
<evidence type="ECO:0000259" key="2">
    <source>
        <dbReference type="Pfam" id="PF13307"/>
    </source>
</evidence>
<dbReference type="GO" id="GO:0005524">
    <property type="term" value="F:ATP binding"/>
    <property type="evidence" value="ECO:0007669"/>
    <property type="project" value="InterPro"/>
</dbReference>
<dbReference type="InterPro" id="IPR045028">
    <property type="entry name" value="DinG/Rad3-like"/>
</dbReference>
<protein>
    <recommendedName>
        <fullName evidence="2">ATP-dependent helicase C-terminal domain-containing protein</fullName>
    </recommendedName>
</protein>
<evidence type="ECO:0000313" key="4">
    <source>
        <dbReference type="Proteomes" id="UP000232323"/>
    </source>
</evidence>
<dbReference type="GO" id="GO:1990918">
    <property type="term" value="P:double-strand break repair involved in meiotic recombination"/>
    <property type="evidence" value="ECO:0007669"/>
    <property type="project" value="TreeGrafter"/>
</dbReference>
<dbReference type="EMBL" id="BEGY01000017">
    <property type="protein sequence ID" value="GAX76462.1"/>
    <property type="molecule type" value="Genomic_DNA"/>
</dbReference>
<dbReference type="PANTHER" id="PTHR11472">
    <property type="entry name" value="DNA REPAIR DEAD HELICASE RAD3/XP-D SUBFAMILY MEMBER"/>
    <property type="match status" value="1"/>
</dbReference>
<accession>A0A250X0P0</accession>
<dbReference type="GO" id="GO:0016818">
    <property type="term" value="F:hydrolase activity, acting on acid anhydrides, in phosphorus-containing anhydrides"/>
    <property type="evidence" value="ECO:0007669"/>
    <property type="project" value="InterPro"/>
</dbReference>
<dbReference type="GO" id="GO:0003676">
    <property type="term" value="F:nucleic acid binding"/>
    <property type="evidence" value="ECO:0007669"/>
    <property type="project" value="InterPro"/>
</dbReference>
<dbReference type="PANTHER" id="PTHR11472:SF47">
    <property type="entry name" value="FANCONI ANEMIA GROUP J PROTEIN"/>
    <property type="match status" value="1"/>
</dbReference>
<feature type="region of interest" description="Disordered" evidence="1">
    <location>
        <begin position="254"/>
        <end position="341"/>
    </location>
</feature>
<feature type="region of interest" description="Disordered" evidence="1">
    <location>
        <begin position="227"/>
        <end position="246"/>
    </location>
</feature>
<dbReference type="Proteomes" id="UP000232323">
    <property type="component" value="Unassembled WGS sequence"/>
</dbReference>
<comment type="caution">
    <text evidence="3">The sequence shown here is derived from an EMBL/GenBank/DDBJ whole genome shotgun (WGS) entry which is preliminary data.</text>
</comment>
<dbReference type="Pfam" id="PF13307">
    <property type="entry name" value="Helicase_C_2"/>
    <property type="match status" value="1"/>
</dbReference>
<feature type="domain" description="ATP-dependent helicase C-terminal" evidence="2">
    <location>
        <begin position="784"/>
        <end position="864"/>
    </location>
</feature>
<dbReference type="AlphaFoldDB" id="A0A250X0P0"/>
<reference evidence="3 4" key="1">
    <citation type="submission" date="2017-08" db="EMBL/GenBank/DDBJ databases">
        <title>Acidophilic green algal genome provides insights into adaptation to an acidic environment.</title>
        <authorList>
            <person name="Hirooka S."/>
            <person name="Hirose Y."/>
            <person name="Kanesaki Y."/>
            <person name="Higuchi S."/>
            <person name="Fujiwara T."/>
            <person name="Onuma R."/>
            <person name="Era A."/>
            <person name="Ohbayashi R."/>
            <person name="Uzuka A."/>
            <person name="Nozaki H."/>
            <person name="Yoshikawa H."/>
            <person name="Miyagishima S.Y."/>
        </authorList>
    </citation>
    <scope>NUCLEOTIDE SEQUENCE [LARGE SCALE GENOMIC DNA]</scope>
    <source>
        <strain evidence="3 4">NIES-2499</strain>
    </source>
</reference>
<gene>
    <name evidence="3" type="ORF">CEUSTIGMA_g3907.t1</name>
</gene>
<feature type="compositionally biased region" description="Basic and acidic residues" evidence="1">
    <location>
        <begin position="270"/>
        <end position="292"/>
    </location>
</feature>
<proteinExistence type="predicted"/>
<name>A0A250X0P0_9CHLO</name>
<sequence>MEINIENSILIFDEAHNIEDVARAFDEAHNIEDVAREAASVDLDLQALQEAHTSFHTATMYSDKPEVYRPLMECLGELMSWMERTAGGPDMRPKEFAATEMMASGSKMLGGLEDAGLSPDRVQDLWLKYNIAKQHEAKAEFAQEGEAANQAVPSHVKQAGVGSAALGVVGRLLIVLRLMYGQSEPSPPAQPSMNLVNLVGQQTISASVALVSTAATLKQEDDMVMKKTTKRRQADTLNTNNKSKQAGEVLLMSTTSSSGSISNSVVPLHGTKETAEEGQEKTMRASSADKKQAPVMMRTTGAHLGVKVEPAEDQQEVSCSSSSSSGEDNDESTASGSDDFQVISHEVRRGRESHSRCQHAGAATVTKLLPSTNQQQQQQQGAACQTAGRRLSSAKALCSLVTTSMPLRVLINPDDCKTLPSTHSDTARTVNMTKAVRSPSASAQKEGLEAATRDPATSIMPLLDPCCMKTNHGGAATSIMPLLDPWCMKTNHQSPLGVLNANQAAAGTSAAAGSAAVDESAEASTAGLSSPGGGGGGFVREHIAASTAGATTSTTADSVIFGTSISVPTSATAATATNCSCAADYRLVVRRSVCQKENYYSRRGGLPKGPDSSRGIRGGKRSTRYPVLAGGGLSNTIMSAAAANDHLMDGEPSTYSTQHLLLPSGAATSTQATVGTQSGTQWSTLVIGVHLGLWCMHPAVAMKAISQSAHTVVLTSGTLAPLDTFASELGTEFRVRLEAPHVVDMMKQVWAGVIPCGPSGSCLTGTYKNTSSLEYQDNMGQAVLQSCKSIPDGVLFFVSSYSLIDLLTTRWKATGLWTQLQAEKSVFVEPKESGRVFEEALTGYKGAIEAGDGALLIAVCKGKV</sequence>
<dbReference type="InterPro" id="IPR027417">
    <property type="entry name" value="P-loop_NTPase"/>
</dbReference>
<feature type="compositionally biased region" description="Polar residues" evidence="1">
    <location>
        <begin position="422"/>
        <end position="432"/>
    </location>
</feature>
<dbReference type="InterPro" id="IPR006555">
    <property type="entry name" value="ATP-dep_Helicase_C"/>
</dbReference>
<feature type="region of interest" description="Disordered" evidence="1">
    <location>
        <begin position="422"/>
        <end position="454"/>
    </location>
</feature>